<dbReference type="RefSeq" id="WP_020439815.1">
    <property type="nucleotide sequence ID" value="NC_021659.1"/>
</dbReference>
<dbReference type="HOGENOM" id="CLU_2481559_0_0_6"/>
<dbReference type="KEGG" id="sry:M621_21970"/>
<protein>
    <submittedName>
        <fullName evidence="2">Uncharacterized protein</fullName>
    </submittedName>
</protein>
<organism evidence="2 3">
    <name type="scientific">Serratia plymuthica S13</name>
    <dbReference type="NCBI Taxonomy" id="1348660"/>
    <lineage>
        <taxon>Bacteria</taxon>
        <taxon>Pseudomonadati</taxon>
        <taxon>Pseudomonadota</taxon>
        <taxon>Gammaproteobacteria</taxon>
        <taxon>Enterobacterales</taxon>
        <taxon>Yersiniaceae</taxon>
        <taxon>Serratia</taxon>
    </lineage>
</organism>
<name>S4YRB5_SERPL</name>
<evidence type="ECO:0000256" key="1">
    <source>
        <dbReference type="SAM" id="Phobius"/>
    </source>
</evidence>
<evidence type="ECO:0000313" key="3">
    <source>
        <dbReference type="Proteomes" id="UP000014900"/>
    </source>
</evidence>
<feature type="transmembrane region" description="Helical" evidence="1">
    <location>
        <begin position="6"/>
        <end position="33"/>
    </location>
</feature>
<dbReference type="EMBL" id="CP006566">
    <property type="protein sequence ID" value="AGP47364.1"/>
    <property type="molecule type" value="Genomic_DNA"/>
</dbReference>
<sequence length="87" mass="9942">MIGTQYCIFIIWGYLLRCAPLVIASFVILVLLWNTSFDVIKRRFFRFAGKFTGEDEHPGGRSGFATAAGIINRASFLRKNRRLTIKI</sequence>
<dbReference type="AlphaFoldDB" id="S4YRB5"/>
<keyword evidence="1" id="KW-1133">Transmembrane helix</keyword>
<keyword evidence="1" id="KW-0812">Transmembrane</keyword>
<reference evidence="2 3" key="1">
    <citation type="journal article" date="2013" name="Genome Announc.">
        <title>Genome Sequence of Serratia plymuthica Strain S13, an Endophyte with Germination- and Plant-Growth-Promoting Activity from the Flower of Styrian Oil Pumpkin.</title>
        <authorList>
            <person name="Muller H."/>
            <person name="Furnkranz M."/>
            <person name="Grube M."/>
            <person name="Berg G."/>
        </authorList>
    </citation>
    <scope>NUCLEOTIDE SEQUENCE [LARGE SCALE GENOMIC DNA]</scope>
    <source>
        <strain evidence="2">S13</strain>
    </source>
</reference>
<keyword evidence="1" id="KW-0472">Membrane</keyword>
<accession>S4YRB5</accession>
<dbReference type="Proteomes" id="UP000014900">
    <property type="component" value="Chromosome"/>
</dbReference>
<proteinExistence type="predicted"/>
<gene>
    <name evidence="2" type="ORF">M621_21970</name>
</gene>
<evidence type="ECO:0000313" key="2">
    <source>
        <dbReference type="EMBL" id="AGP47364.1"/>
    </source>
</evidence>